<dbReference type="PANTHER" id="PTHR30514:SF1">
    <property type="entry name" value="HTH-TYPE TRANSCRIPTIONAL REGULATOR HEXR-RELATED"/>
    <property type="match status" value="1"/>
</dbReference>
<dbReference type="InterPro" id="IPR047640">
    <property type="entry name" value="RpiR-like"/>
</dbReference>
<evidence type="ECO:0000259" key="6">
    <source>
        <dbReference type="PROSITE" id="PS51464"/>
    </source>
</evidence>
<dbReference type="InterPro" id="IPR009057">
    <property type="entry name" value="Homeodomain-like_sf"/>
</dbReference>
<feature type="region of interest" description="Disordered" evidence="4">
    <location>
        <begin position="282"/>
        <end position="310"/>
    </location>
</feature>
<evidence type="ECO:0000313" key="8">
    <source>
        <dbReference type="Proteomes" id="UP000731465"/>
    </source>
</evidence>
<dbReference type="InterPro" id="IPR035472">
    <property type="entry name" value="RpiR-like_SIS"/>
</dbReference>
<protein>
    <submittedName>
        <fullName evidence="7">MurR/RpiR family transcriptional regulator</fullName>
    </submittedName>
</protein>
<dbReference type="EMBL" id="JAGFNY010000010">
    <property type="protein sequence ID" value="MBW7570138.1"/>
    <property type="molecule type" value="Genomic_DNA"/>
</dbReference>
<feature type="compositionally biased region" description="Basic and acidic residues" evidence="4">
    <location>
        <begin position="282"/>
        <end position="294"/>
    </location>
</feature>
<dbReference type="Gene3D" id="3.40.50.10490">
    <property type="entry name" value="Glucose-6-phosphate isomerase like protein, domain 1"/>
    <property type="match status" value="1"/>
</dbReference>
<evidence type="ECO:0000256" key="3">
    <source>
        <dbReference type="ARBA" id="ARBA00023163"/>
    </source>
</evidence>
<dbReference type="Proteomes" id="UP000731465">
    <property type="component" value="Unassembled WGS sequence"/>
</dbReference>
<dbReference type="PROSITE" id="PS51071">
    <property type="entry name" value="HTH_RPIR"/>
    <property type="match status" value="1"/>
</dbReference>
<evidence type="ECO:0000259" key="5">
    <source>
        <dbReference type="PROSITE" id="PS51071"/>
    </source>
</evidence>
<sequence>MANILDRIASETELTKSERKLASIILKNPAAVVNENIADLAKRACVSEPSVCRFCKRFGADGFPAFKLLLSSLVSSSDIKKVDGIKSGDSVSDVISKSIGKARSQLLNLERNIDESLISRVIDVISQSRRLIILALGLSEFIAKDIHSRMLQFGFVTEVYTDRMSQELAVATLHSSDVALVICSSGEHPDLINIVKSVKQNGAVSVVLTSDETKFKDDASLVVSVTDKISPDDESYFDNRVSLLLLSQIIVSGVSLRRALAVNANKDKLLSARKKIYNTSEKTDAVEEKVETNSKSETQSPITSIDWSPY</sequence>
<dbReference type="Pfam" id="PF01380">
    <property type="entry name" value="SIS"/>
    <property type="match status" value="1"/>
</dbReference>
<reference evidence="7 8" key="1">
    <citation type="submission" date="2021-03" db="EMBL/GenBank/DDBJ databases">
        <title>Succinivibrio sp. nov. isolated from feces of cow.</title>
        <authorList>
            <person name="Choi J.-Y."/>
        </authorList>
    </citation>
    <scope>NUCLEOTIDE SEQUENCE [LARGE SCALE GENOMIC DNA]</scope>
    <source>
        <strain evidence="7 8">AGMB01872</strain>
    </source>
</reference>
<dbReference type="CDD" id="cd05013">
    <property type="entry name" value="SIS_RpiR"/>
    <property type="match status" value="1"/>
</dbReference>
<comment type="caution">
    <text evidence="7">The sequence shown here is derived from an EMBL/GenBank/DDBJ whole genome shotgun (WGS) entry which is preliminary data.</text>
</comment>
<keyword evidence="2" id="KW-0238">DNA-binding</keyword>
<evidence type="ECO:0000313" key="7">
    <source>
        <dbReference type="EMBL" id="MBW7570138.1"/>
    </source>
</evidence>
<evidence type="ECO:0000256" key="4">
    <source>
        <dbReference type="SAM" id="MobiDB-lite"/>
    </source>
</evidence>
<evidence type="ECO:0000256" key="1">
    <source>
        <dbReference type="ARBA" id="ARBA00023015"/>
    </source>
</evidence>
<name>A0ABS7DFT3_9GAMM</name>
<keyword evidence="8" id="KW-1185">Reference proteome</keyword>
<feature type="domain" description="HTH rpiR-type" evidence="5">
    <location>
        <begin position="1"/>
        <end position="77"/>
    </location>
</feature>
<dbReference type="InterPro" id="IPR046348">
    <property type="entry name" value="SIS_dom_sf"/>
</dbReference>
<organism evidence="7 8">
    <name type="scientific">Succinivibrio faecicola</name>
    <dbReference type="NCBI Taxonomy" id="2820300"/>
    <lineage>
        <taxon>Bacteria</taxon>
        <taxon>Pseudomonadati</taxon>
        <taxon>Pseudomonadota</taxon>
        <taxon>Gammaproteobacteria</taxon>
        <taxon>Aeromonadales</taxon>
        <taxon>Succinivibrionaceae</taxon>
        <taxon>Succinivibrio</taxon>
    </lineage>
</organism>
<accession>A0ABS7DFT3</accession>
<dbReference type="SUPFAM" id="SSF53697">
    <property type="entry name" value="SIS domain"/>
    <property type="match status" value="1"/>
</dbReference>
<dbReference type="Gene3D" id="1.10.10.10">
    <property type="entry name" value="Winged helix-like DNA-binding domain superfamily/Winged helix DNA-binding domain"/>
    <property type="match status" value="1"/>
</dbReference>
<dbReference type="Pfam" id="PF01418">
    <property type="entry name" value="HTH_6"/>
    <property type="match status" value="1"/>
</dbReference>
<dbReference type="PROSITE" id="PS51464">
    <property type="entry name" value="SIS"/>
    <property type="match status" value="1"/>
</dbReference>
<evidence type="ECO:0000256" key="2">
    <source>
        <dbReference type="ARBA" id="ARBA00023125"/>
    </source>
</evidence>
<feature type="domain" description="SIS" evidence="6">
    <location>
        <begin position="121"/>
        <end position="259"/>
    </location>
</feature>
<dbReference type="InterPro" id="IPR000281">
    <property type="entry name" value="HTH_RpiR"/>
</dbReference>
<keyword evidence="1" id="KW-0805">Transcription regulation</keyword>
<dbReference type="InterPro" id="IPR036388">
    <property type="entry name" value="WH-like_DNA-bd_sf"/>
</dbReference>
<proteinExistence type="predicted"/>
<dbReference type="InterPro" id="IPR001347">
    <property type="entry name" value="SIS_dom"/>
</dbReference>
<keyword evidence="3" id="KW-0804">Transcription</keyword>
<dbReference type="PANTHER" id="PTHR30514">
    <property type="entry name" value="GLUCOKINASE"/>
    <property type="match status" value="1"/>
</dbReference>
<gene>
    <name evidence="7" type="ORF">J5V48_04440</name>
</gene>
<dbReference type="RefSeq" id="WP_219937357.1">
    <property type="nucleotide sequence ID" value="NZ_JAGFNY010000010.1"/>
</dbReference>
<feature type="compositionally biased region" description="Polar residues" evidence="4">
    <location>
        <begin position="295"/>
        <end position="310"/>
    </location>
</feature>
<dbReference type="SUPFAM" id="SSF46689">
    <property type="entry name" value="Homeodomain-like"/>
    <property type="match status" value="1"/>
</dbReference>